<comment type="caution">
    <text evidence="1">The sequence shown here is derived from an EMBL/GenBank/DDBJ whole genome shotgun (WGS) entry which is preliminary data.</text>
</comment>
<keyword evidence="2" id="KW-1185">Reference proteome</keyword>
<organism evidence="1 2">
    <name type="scientific">Streptomyces luteogriseus</name>
    <dbReference type="NCBI Taxonomy" id="68233"/>
    <lineage>
        <taxon>Bacteria</taxon>
        <taxon>Bacillati</taxon>
        <taxon>Actinomycetota</taxon>
        <taxon>Actinomycetes</taxon>
        <taxon>Kitasatosporales</taxon>
        <taxon>Streptomycetaceae</taxon>
        <taxon>Streptomyces</taxon>
    </lineage>
</organism>
<dbReference type="GO" id="GO:0004827">
    <property type="term" value="F:proline-tRNA ligase activity"/>
    <property type="evidence" value="ECO:0007669"/>
    <property type="project" value="InterPro"/>
</dbReference>
<evidence type="ECO:0000313" key="1">
    <source>
        <dbReference type="EMBL" id="MBB4712333.1"/>
    </source>
</evidence>
<dbReference type="GO" id="GO:0005524">
    <property type="term" value="F:ATP binding"/>
    <property type="evidence" value="ECO:0007669"/>
    <property type="project" value="InterPro"/>
</dbReference>
<dbReference type="GO" id="GO:0006433">
    <property type="term" value="P:prolyl-tRNA aminoacylation"/>
    <property type="evidence" value="ECO:0007669"/>
    <property type="project" value="InterPro"/>
</dbReference>
<gene>
    <name evidence="1" type="ORF">BJ965_002215</name>
</gene>
<dbReference type="Proteomes" id="UP000565089">
    <property type="component" value="Unassembled WGS sequence"/>
</dbReference>
<dbReference type="AlphaFoldDB" id="A0A7W7DKW3"/>
<dbReference type="Gene3D" id="3.30.930.10">
    <property type="entry name" value="Bira Bifunctional Protein, Domain 2"/>
    <property type="match status" value="1"/>
</dbReference>
<dbReference type="InterPro" id="IPR004499">
    <property type="entry name" value="Pro-tRNA-ligase_IIa_arc-type"/>
</dbReference>
<proteinExistence type="predicted"/>
<sequence>MARAPVLTSRADDFPRWYQDLITKAELADNGPVCGTMVIRPYGYGLWEGMQAEMDARI</sequence>
<dbReference type="PANTHER" id="PTHR43382:SF3">
    <property type="entry name" value="PROLINE--TRNA LIGASE, CHLOROPLASTIC_MITOCHONDRIAL"/>
    <property type="match status" value="1"/>
</dbReference>
<protein>
    <submittedName>
        <fullName evidence="1">Prolyl-tRNA synthetase</fullName>
    </submittedName>
</protein>
<name>A0A7W7DKW3_9ACTN</name>
<dbReference type="EMBL" id="JACHMS010000001">
    <property type="protein sequence ID" value="MBB4712333.1"/>
    <property type="molecule type" value="Genomic_DNA"/>
</dbReference>
<accession>A0A7W7DKW3</accession>
<reference evidence="1 2" key="1">
    <citation type="submission" date="2020-08" db="EMBL/GenBank/DDBJ databases">
        <title>Sequencing the genomes of 1000 actinobacteria strains.</title>
        <authorList>
            <person name="Klenk H.-P."/>
        </authorList>
    </citation>
    <scope>NUCLEOTIDE SEQUENCE [LARGE SCALE GENOMIC DNA]</scope>
    <source>
        <strain evidence="1 2">DSM 40483</strain>
    </source>
</reference>
<dbReference type="InterPro" id="IPR045864">
    <property type="entry name" value="aa-tRNA-synth_II/BPL/LPL"/>
</dbReference>
<dbReference type="PANTHER" id="PTHR43382">
    <property type="entry name" value="PROLYL-TRNA SYNTHETASE"/>
    <property type="match status" value="1"/>
</dbReference>
<dbReference type="GO" id="GO:0017101">
    <property type="term" value="C:aminoacyl-tRNA synthetase multienzyme complex"/>
    <property type="evidence" value="ECO:0007669"/>
    <property type="project" value="TreeGrafter"/>
</dbReference>
<evidence type="ECO:0000313" key="2">
    <source>
        <dbReference type="Proteomes" id="UP000565089"/>
    </source>
</evidence>
<keyword evidence="1" id="KW-0030">Aminoacyl-tRNA synthetase</keyword>
<dbReference type="SUPFAM" id="SSF55681">
    <property type="entry name" value="Class II aaRS and biotin synthetases"/>
    <property type="match status" value="1"/>
</dbReference>
<dbReference type="GO" id="GO:0005737">
    <property type="term" value="C:cytoplasm"/>
    <property type="evidence" value="ECO:0007669"/>
    <property type="project" value="InterPro"/>
</dbReference>
<keyword evidence="1" id="KW-0436">Ligase</keyword>